<dbReference type="EMBL" id="JAKJPO010000001">
    <property type="protein sequence ID" value="MCF7221108.1"/>
    <property type="molecule type" value="Genomic_DNA"/>
</dbReference>
<sequence length="127" mass="12743">MLEASAALLLPTSPLQRGLASAGALLAALSIALAAYAAHAAGVDARAQLQLAAAFVFGHGLALCALAPRTMRRLGRAALAGLLVGVLLFSGSLVAAHVLGWPTRLAPAGASLMILAWLGYAVDAARH</sequence>
<keyword evidence="1" id="KW-0812">Transmembrane</keyword>
<dbReference type="Proteomes" id="UP001430796">
    <property type="component" value="Unassembled WGS sequence"/>
</dbReference>
<name>A0ABS9HR30_9GAMM</name>
<gene>
    <name evidence="2" type="ORF">L3V18_04795</name>
</gene>
<dbReference type="InterPro" id="IPR006696">
    <property type="entry name" value="DUF423"/>
</dbReference>
<proteinExistence type="predicted"/>
<keyword evidence="3" id="KW-1185">Reference proteome</keyword>
<feature type="transmembrane region" description="Helical" evidence="1">
    <location>
        <begin position="47"/>
        <end position="67"/>
    </location>
</feature>
<accession>A0ABS9HR30</accession>
<comment type="caution">
    <text evidence="2">The sequence shown here is derived from an EMBL/GenBank/DDBJ whole genome shotgun (WGS) entry which is preliminary data.</text>
</comment>
<evidence type="ECO:0000313" key="2">
    <source>
        <dbReference type="EMBL" id="MCF7221108.1"/>
    </source>
</evidence>
<reference evidence="3" key="1">
    <citation type="submission" date="2022-01" db="EMBL/GenBank/DDBJ databases">
        <title>Lysobacter chinensis sp. nov., a bacterium isolated from cow dung compost.</title>
        <authorList>
            <person name="Zhou L.Y."/>
        </authorList>
    </citation>
    <scope>NUCLEOTIDE SEQUENCE [LARGE SCALE GENOMIC DNA]</scope>
    <source>
        <strain evidence="3">TLK-CK17</strain>
    </source>
</reference>
<organism evidence="2 3">
    <name type="scientific">Marilutibacter chinensis</name>
    <dbReference type="NCBI Taxonomy" id="2912247"/>
    <lineage>
        <taxon>Bacteria</taxon>
        <taxon>Pseudomonadati</taxon>
        <taxon>Pseudomonadota</taxon>
        <taxon>Gammaproteobacteria</taxon>
        <taxon>Lysobacterales</taxon>
        <taxon>Lysobacteraceae</taxon>
        <taxon>Marilutibacter</taxon>
    </lineage>
</organism>
<protein>
    <submittedName>
        <fullName evidence="2">DUF423 domain-containing protein</fullName>
    </submittedName>
</protein>
<reference evidence="2 3" key="2">
    <citation type="submission" date="2022-01" db="EMBL/GenBank/DDBJ databases">
        <title>Lysobacter chinensis sp. nov., a bacterium isolated from cow dung compost.</title>
        <authorList>
            <person name="Liu Y."/>
        </authorList>
    </citation>
    <scope>NUCLEOTIDE SEQUENCE [LARGE SCALE GENOMIC DNA]</scope>
    <source>
        <strain evidence="2 3">TLK-CK17</strain>
    </source>
</reference>
<feature type="transmembrane region" description="Helical" evidence="1">
    <location>
        <begin position="105"/>
        <end position="122"/>
    </location>
</feature>
<dbReference type="Pfam" id="PF04241">
    <property type="entry name" value="DUF423"/>
    <property type="match status" value="1"/>
</dbReference>
<evidence type="ECO:0000256" key="1">
    <source>
        <dbReference type="SAM" id="Phobius"/>
    </source>
</evidence>
<reference evidence="2 3" key="3">
    <citation type="submission" date="2022-01" db="EMBL/GenBank/DDBJ databases">
        <authorList>
            <person name="Zhou L.Y."/>
        </authorList>
    </citation>
    <scope>NUCLEOTIDE SEQUENCE [LARGE SCALE GENOMIC DNA]</scope>
    <source>
        <strain evidence="2 3">TLK-CK17</strain>
    </source>
</reference>
<dbReference type="RefSeq" id="WP_237053456.1">
    <property type="nucleotide sequence ID" value="NZ_JAKJPO010000001.1"/>
</dbReference>
<feature type="transmembrane region" description="Helical" evidence="1">
    <location>
        <begin position="79"/>
        <end position="99"/>
    </location>
</feature>
<evidence type="ECO:0000313" key="3">
    <source>
        <dbReference type="Proteomes" id="UP001430796"/>
    </source>
</evidence>
<keyword evidence="1" id="KW-1133">Transmembrane helix</keyword>
<keyword evidence="1" id="KW-0472">Membrane</keyword>